<dbReference type="EC" id="2.7.1.172" evidence="1"/>
<dbReference type="GO" id="GO:0016301">
    <property type="term" value="F:kinase activity"/>
    <property type="evidence" value="ECO:0007669"/>
    <property type="project" value="UniProtKB-KW"/>
</dbReference>
<keyword evidence="4" id="KW-0418">Kinase</keyword>
<evidence type="ECO:0000256" key="1">
    <source>
        <dbReference type="ARBA" id="ARBA00011961"/>
    </source>
</evidence>
<keyword evidence="4" id="KW-0808">Transferase</keyword>
<dbReference type="Pfam" id="PF03881">
    <property type="entry name" value="Fructosamin_kin"/>
    <property type="match status" value="1"/>
</dbReference>
<feature type="region of interest" description="Disordered" evidence="3">
    <location>
        <begin position="199"/>
        <end position="258"/>
    </location>
</feature>
<accession>A0A1Q9F295</accession>
<dbReference type="SUPFAM" id="SSF56112">
    <property type="entry name" value="Protein kinase-like (PK-like)"/>
    <property type="match status" value="1"/>
</dbReference>
<name>A0A1Q9F295_SYMMI</name>
<sequence length="331" mass="37657">MIKVGTYLGGTLQDNTWDALWPRFFAERRMAPLLKRVRKLMPLWNQVLGKTRNLQALFEDGEVRASLLHGDLWNGNIAGSPSGQPPAIFDPAAYYGHSEAEFGMAWCADFDDAFWQGYRALVPEAPQFRQRRPLYEAYHKLNHYVLFQESRYLKSAEALLKSEEEIIRERLQETALQLSAKAQELSEAEAELKHLEQESKDLDCELSSPSKRTSMEAHAAPVSRKRRRFAWDSDGSEESLDASSEGSSSRDEADESALDWESRERLHLDLQVRPSADYFELRKASVETPETEVPRVRGRGAVSRRRKRLASLCVTEGVDSSLQGLRKARGI</sequence>
<keyword evidence="5" id="KW-1185">Reference proteome</keyword>
<dbReference type="AlphaFoldDB" id="A0A1Q9F295"/>
<evidence type="ECO:0000256" key="2">
    <source>
        <dbReference type="ARBA" id="ARBA00048655"/>
    </source>
</evidence>
<protein>
    <recommendedName>
        <fullName evidence="1">protein-ribulosamine 3-kinase</fullName>
        <ecNumber evidence="1">2.7.1.172</ecNumber>
    </recommendedName>
</protein>
<dbReference type="PANTHER" id="PTHR12149">
    <property type="entry name" value="FRUCTOSAMINE 3 KINASE-RELATED PROTEIN"/>
    <property type="match status" value="1"/>
</dbReference>
<dbReference type="InterPro" id="IPR011009">
    <property type="entry name" value="Kinase-like_dom_sf"/>
</dbReference>
<dbReference type="Proteomes" id="UP000186817">
    <property type="component" value="Unassembled WGS sequence"/>
</dbReference>
<evidence type="ECO:0000256" key="3">
    <source>
        <dbReference type="SAM" id="MobiDB-lite"/>
    </source>
</evidence>
<evidence type="ECO:0000313" key="5">
    <source>
        <dbReference type="Proteomes" id="UP000186817"/>
    </source>
</evidence>
<comment type="catalytic activity">
    <reaction evidence="2">
        <text>N(6)-D-ribulosyl-L-lysyl-[protein] + ATP = N(6)-(3-O-phospho-D-ribulosyl)-L-lysyl-[protein] + ADP + H(+)</text>
        <dbReference type="Rhea" id="RHEA:48432"/>
        <dbReference type="Rhea" id="RHEA-COMP:12103"/>
        <dbReference type="Rhea" id="RHEA-COMP:12104"/>
        <dbReference type="ChEBI" id="CHEBI:15378"/>
        <dbReference type="ChEBI" id="CHEBI:30616"/>
        <dbReference type="ChEBI" id="CHEBI:90418"/>
        <dbReference type="ChEBI" id="CHEBI:90420"/>
        <dbReference type="ChEBI" id="CHEBI:456216"/>
        <dbReference type="EC" id="2.7.1.172"/>
    </reaction>
    <physiologicalReaction direction="left-to-right" evidence="2">
        <dbReference type="Rhea" id="RHEA:48433"/>
    </physiologicalReaction>
</comment>
<comment type="caution">
    <text evidence="4">The sequence shown here is derived from an EMBL/GenBank/DDBJ whole genome shotgun (WGS) entry which is preliminary data.</text>
</comment>
<dbReference type="Gene3D" id="3.90.1200.10">
    <property type="match status" value="1"/>
</dbReference>
<dbReference type="GO" id="GO:0102193">
    <property type="term" value="F:protein-ribulosamine 3-kinase activity"/>
    <property type="evidence" value="ECO:0007669"/>
    <property type="project" value="UniProtKB-EC"/>
</dbReference>
<dbReference type="InterPro" id="IPR016477">
    <property type="entry name" value="Fructo-/Ketosamine-3-kinase"/>
</dbReference>
<gene>
    <name evidence="4" type="ORF">AK812_SmicGene2219</name>
</gene>
<dbReference type="PANTHER" id="PTHR12149:SF8">
    <property type="entry name" value="PROTEIN-RIBULOSAMINE 3-KINASE"/>
    <property type="match status" value="1"/>
</dbReference>
<dbReference type="OrthoDB" id="426195at2759"/>
<organism evidence="4 5">
    <name type="scientific">Symbiodinium microadriaticum</name>
    <name type="common">Dinoflagellate</name>
    <name type="synonym">Zooxanthella microadriatica</name>
    <dbReference type="NCBI Taxonomy" id="2951"/>
    <lineage>
        <taxon>Eukaryota</taxon>
        <taxon>Sar</taxon>
        <taxon>Alveolata</taxon>
        <taxon>Dinophyceae</taxon>
        <taxon>Suessiales</taxon>
        <taxon>Symbiodiniaceae</taxon>
        <taxon>Symbiodinium</taxon>
    </lineage>
</organism>
<reference evidence="4 5" key="1">
    <citation type="submission" date="2016-02" db="EMBL/GenBank/DDBJ databases">
        <title>Genome analysis of coral dinoflagellate symbionts highlights evolutionary adaptations to a symbiotic lifestyle.</title>
        <authorList>
            <person name="Aranda M."/>
            <person name="Li Y."/>
            <person name="Liew Y.J."/>
            <person name="Baumgarten S."/>
            <person name="Simakov O."/>
            <person name="Wilson M."/>
            <person name="Piel J."/>
            <person name="Ashoor H."/>
            <person name="Bougouffa S."/>
            <person name="Bajic V.B."/>
            <person name="Ryu T."/>
            <person name="Ravasi T."/>
            <person name="Bayer T."/>
            <person name="Micklem G."/>
            <person name="Kim H."/>
            <person name="Bhak J."/>
            <person name="Lajeunesse T.C."/>
            <person name="Voolstra C.R."/>
        </authorList>
    </citation>
    <scope>NUCLEOTIDE SEQUENCE [LARGE SCALE GENOMIC DNA]</scope>
    <source>
        <strain evidence="4 5">CCMP2467</strain>
    </source>
</reference>
<dbReference type="EMBL" id="LSRX01000024">
    <property type="protein sequence ID" value="OLQ13732.1"/>
    <property type="molecule type" value="Genomic_DNA"/>
</dbReference>
<evidence type="ECO:0000313" key="4">
    <source>
        <dbReference type="EMBL" id="OLQ13732.1"/>
    </source>
</evidence>
<proteinExistence type="predicted"/>